<feature type="compositionally biased region" description="Polar residues" evidence="1">
    <location>
        <begin position="9"/>
        <end position="25"/>
    </location>
</feature>
<accession>A0A2X0PCR5</accession>
<dbReference type="Proteomes" id="UP000249464">
    <property type="component" value="Unassembled WGS sequence"/>
</dbReference>
<feature type="region of interest" description="Disordered" evidence="1">
    <location>
        <begin position="1"/>
        <end position="25"/>
    </location>
</feature>
<dbReference type="Gene3D" id="1.10.238.10">
    <property type="entry name" value="EF-hand"/>
    <property type="match status" value="1"/>
</dbReference>
<feature type="region of interest" description="Disordered" evidence="1">
    <location>
        <begin position="268"/>
        <end position="386"/>
    </location>
</feature>
<feature type="compositionally biased region" description="Polar residues" evidence="1">
    <location>
        <begin position="38"/>
        <end position="49"/>
    </location>
</feature>
<evidence type="ECO:0000313" key="2">
    <source>
        <dbReference type="EMBL" id="SGY76811.1"/>
    </source>
</evidence>
<evidence type="ECO:0000256" key="1">
    <source>
        <dbReference type="SAM" id="MobiDB-lite"/>
    </source>
</evidence>
<organism evidence="2 3">
    <name type="scientific">Microbotryum silenes-dioicae</name>
    <dbReference type="NCBI Taxonomy" id="796604"/>
    <lineage>
        <taxon>Eukaryota</taxon>
        <taxon>Fungi</taxon>
        <taxon>Dikarya</taxon>
        <taxon>Basidiomycota</taxon>
        <taxon>Pucciniomycotina</taxon>
        <taxon>Microbotryomycetes</taxon>
        <taxon>Microbotryales</taxon>
        <taxon>Microbotryaceae</taxon>
        <taxon>Microbotryum</taxon>
    </lineage>
</organism>
<feature type="compositionally biased region" description="Acidic residues" evidence="1">
    <location>
        <begin position="269"/>
        <end position="295"/>
    </location>
</feature>
<evidence type="ECO:0000313" key="3">
    <source>
        <dbReference type="Proteomes" id="UP000249464"/>
    </source>
</evidence>
<feature type="region of interest" description="Disordered" evidence="1">
    <location>
        <begin position="38"/>
        <end position="125"/>
    </location>
</feature>
<feature type="compositionally biased region" description="Low complexity" evidence="1">
    <location>
        <begin position="348"/>
        <end position="359"/>
    </location>
</feature>
<feature type="compositionally biased region" description="Basic and acidic residues" evidence="1">
    <location>
        <begin position="371"/>
        <end position="386"/>
    </location>
</feature>
<dbReference type="EMBL" id="FQNC01000047">
    <property type="protein sequence ID" value="SGY76811.1"/>
    <property type="molecule type" value="Genomic_DNA"/>
</dbReference>
<keyword evidence="3" id="KW-1185">Reference proteome</keyword>
<feature type="compositionally biased region" description="Acidic residues" evidence="1">
    <location>
        <begin position="63"/>
        <end position="73"/>
    </location>
</feature>
<feature type="compositionally biased region" description="Acidic residues" evidence="1">
    <location>
        <begin position="328"/>
        <end position="345"/>
    </location>
</feature>
<sequence>MARPRVARASTSASKGSALTPAQSRSINRAFDLAASFSSTRTAQSGISSRTKKRSRTTIASSTEDEGEDEYDMAIDPSGTSNSRNDAIAENGWQGGGGGFLPEGEEVDQVNGETPTTGGGFIVEDNDRAASTISPYVGGGGGGGGFKAEDREMVDAGGGGFLPEPEDVLLLGGGFVPEDDDEGIPELPDLPDLPSLSNSNDTTLPSYKDSTNLIPLRSIPVAIASLNLPASENDLMDLFSDVAVPNEEGVECVARERFVEVCEALMAGMDDEDEDEPPASDDEDDDEGDAYEDRDEFVKPSRRRSNRRSTRANYVQDDEPIAPLPEDCALEDDDDDDDEESDFEDLNGSASKGKVTASAKKSKGKGKARTTRAEKRDPNRDLSKQEVEEALDTFELFFEGSVDKRPLKDRAIAMHDLERVARLLNEDLPEDDIREMWDYAASTRGVVDLEAFARVIAQAL</sequence>
<feature type="compositionally biased region" description="Basic residues" evidence="1">
    <location>
        <begin position="360"/>
        <end position="370"/>
    </location>
</feature>
<proteinExistence type="predicted"/>
<name>A0A2X0PCR5_9BASI</name>
<gene>
    <name evidence="2" type="primary">BQ5605_C005g03518</name>
    <name evidence="2" type="ORF">BQ5605_C005G03518</name>
</gene>
<dbReference type="AlphaFoldDB" id="A0A2X0PCR5"/>
<protein>
    <submittedName>
        <fullName evidence="2">BQ5605_C005g03518 protein</fullName>
    </submittedName>
</protein>
<feature type="compositionally biased region" description="Basic residues" evidence="1">
    <location>
        <begin position="300"/>
        <end position="310"/>
    </location>
</feature>
<reference evidence="2 3" key="1">
    <citation type="submission" date="2016-11" db="EMBL/GenBank/DDBJ databases">
        <authorList>
            <person name="Jaros S."/>
            <person name="Januszkiewicz K."/>
            <person name="Wedrychowicz H."/>
        </authorList>
    </citation>
    <scope>NUCLEOTIDE SEQUENCE [LARGE SCALE GENOMIC DNA]</scope>
</reference>